<name>A0A0C2ZN61_9AGAM</name>
<dbReference type="AlphaFoldDB" id="A0A0C2ZN61"/>
<reference evidence="2" key="2">
    <citation type="submission" date="2015-01" db="EMBL/GenBank/DDBJ databases">
        <title>Evolutionary Origins and Diversification of the Mycorrhizal Mutualists.</title>
        <authorList>
            <consortium name="DOE Joint Genome Institute"/>
            <consortium name="Mycorrhizal Genomics Consortium"/>
            <person name="Kohler A."/>
            <person name="Kuo A."/>
            <person name="Nagy L.G."/>
            <person name="Floudas D."/>
            <person name="Copeland A."/>
            <person name="Barry K.W."/>
            <person name="Cichocki N."/>
            <person name="Veneault-Fourrey C."/>
            <person name="LaButti K."/>
            <person name="Lindquist E.A."/>
            <person name="Lipzen A."/>
            <person name="Lundell T."/>
            <person name="Morin E."/>
            <person name="Murat C."/>
            <person name="Riley R."/>
            <person name="Ohm R."/>
            <person name="Sun H."/>
            <person name="Tunlid A."/>
            <person name="Henrissat B."/>
            <person name="Grigoriev I.V."/>
            <person name="Hibbett D.S."/>
            <person name="Martin F."/>
        </authorList>
    </citation>
    <scope>NUCLEOTIDE SEQUENCE [LARGE SCALE GENOMIC DNA]</scope>
    <source>
        <strain evidence="2">Foug A</strain>
    </source>
</reference>
<evidence type="ECO:0000313" key="1">
    <source>
        <dbReference type="EMBL" id="KIM63023.1"/>
    </source>
</evidence>
<sequence>MMCQISGRTRREKLQGLQERLIQLQIEGESFRCEQQVASVITIVEGVNRMVETVEMPIKAKEVDKRFAESTRAMRWHTKAYGQRNVNATTLHLKHTQGEQVGCVSDDA</sequence>
<evidence type="ECO:0000313" key="2">
    <source>
        <dbReference type="Proteomes" id="UP000053989"/>
    </source>
</evidence>
<proteinExistence type="predicted"/>
<reference evidence="1 2" key="1">
    <citation type="submission" date="2014-04" db="EMBL/GenBank/DDBJ databases">
        <authorList>
            <consortium name="DOE Joint Genome Institute"/>
            <person name="Kuo A."/>
            <person name="Kohler A."/>
            <person name="Nagy L.G."/>
            <person name="Floudas D."/>
            <person name="Copeland A."/>
            <person name="Barry K.W."/>
            <person name="Cichocki N."/>
            <person name="Veneault-Fourrey C."/>
            <person name="LaButti K."/>
            <person name="Lindquist E.A."/>
            <person name="Lipzen A."/>
            <person name="Lundell T."/>
            <person name="Morin E."/>
            <person name="Murat C."/>
            <person name="Sun H."/>
            <person name="Tunlid A."/>
            <person name="Henrissat B."/>
            <person name="Grigoriev I.V."/>
            <person name="Hibbett D.S."/>
            <person name="Martin F."/>
            <person name="Nordberg H.P."/>
            <person name="Cantor M.N."/>
            <person name="Hua S.X."/>
        </authorList>
    </citation>
    <scope>NUCLEOTIDE SEQUENCE [LARGE SCALE GENOMIC DNA]</scope>
    <source>
        <strain evidence="1 2">Foug A</strain>
    </source>
</reference>
<keyword evidence="2" id="KW-1185">Reference proteome</keyword>
<organism evidence="1 2">
    <name type="scientific">Scleroderma citrinum Foug A</name>
    <dbReference type="NCBI Taxonomy" id="1036808"/>
    <lineage>
        <taxon>Eukaryota</taxon>
        <taxon>Fungi</taxon>
        <taxon>Dikarya</taxon>
        <taxon>Basidiomycota</taxon>
        <taxon>Agaricomycotina</taxon>
        <taxon>Agaricomycetes</taxon>
        <taxon>Agaricomycetidae</taxon>
        <taxon>Boletales</taxon>
        <taxon>Sclerodermatineae</taxon>
        <taxon>Sclerodermataceae</taxon>
        <taxon>Scleroderma</taxon>
    </lineage>
</organism>
<dbReference type="EMBL" id="KN822038">
    <property type="protein sequence ID" value="KIM63023.1"/>
    <property type="molecule type" value="Genomic_DNA"/>
</dbReference>
<dbReference type="InParanoid" id="A0A0C2ZN61"/>
<accession>A0A0C2ZN61</accession>
<dbReference type="HOGENOM" id="CLU_2198548_0_0_1"/>
<protein>
    <submittedName>
        <fullName evidence="1">Uncharacterized protein</fullName>
    </submittedName>
</protein>
<dbReference type="Proteomes" id="UP000053989">
    <property type="component" value="Unassembled WGS sequence"/>
</dbReference>
<gene>
    <name evidence="1" type="ORF">SCLCIDRAFT_773957</name>
</gene>